<dbReference type="GO" id="GO:0008408">
    <property type="term" value="F:3'-5' exonuclease activity"/>
    <property type="evidence" value="ECO:0007669"/>
    <property type="project" value="TreeGrafter"/>
</dbReference>
<dbReference type="InterPro" id="IPR013520">
    <property type="entry name" value="Ribonucl_H"/>
</dbReference>
<dbReference type="CDD" id="cd06127">
    <property type="entry name" value="DEDDh"/>
    <property type="match status" value="1"/>
</dbReference>
<keyword evidence="2" id="KW-0378">Hydrolase</keyword>
<dbReference type="Proteomes" id="UP000016944">
    <property type="component" value="Chromosome II"/>
</dbReference>
<dbReference type="SMART" id="SM00479">
    <property type="entry name" value="EXOIII"/>
    <property type="match status" value="1"/>
</dbReference>
<accession>U4QBC3</accession>
<dbReference type="GO" id="GO:0045004">
    <property type="term" value="P:DNA replication proofreading"/>
    <property type="evidence" value="ECO:0007669"/>
    <property type="project" value="TreeGrafter"/>
</dbReference>
<evidence type="ECO:0000313" key="2">
    <source>
        <dbReference type="EMBL" id="CDI09827.1"/>
    </source>
</evidence>
<dbReference type="GO" id="GO:0003676">
    <property type="term" value="F:nucleic acid binding"/>
    <property type="evidence" value="ECO:0007669"/>
    <property type="project" value="InterPro"/>
</dbReference>
<dbReference type="HOGENOM" id="CLU_062227_0_0_5"/>
<keyword evidence="2" id="KW-0269">Exonuclease</keyword>
<sequence length="289" mass="32507">MNDAEEMARRLEALPGYRVLRALDVKAGVDRLRPRAAGERIAVVADCETTGLDVTADRLVEIATQRFLFDESGRIIEIEHVSSWLEDPDRPMPERLALMTGLSNSELAGKKFDEAAICQILGGADVVIAHNAAFDRPFLDRRFPILNQLAWACSLTQIDWLVHGFDGRSLGHLLSQAGYFFQGHRASNDVQALTTLLRVVDKEGCTILSHLLRSFEKDVIRINAIGAPFESKDQLKAAGYRWDVGRRFWWREVDEDALLSETAWLAENIYRGGGQPSIQTISARDRFKR</sequence>
<dbReference type="Pfam" id="PF00929">
    <property type="entry name" value="RNase_T"/>
    <property type="match status" value="1"/>
</dbReference>
<evidence type="ECO:0000259" key="1">
    <source>
        <dbReference type="SMART" id="SM00479"/>
    </source>
</evidence>
<reference evidence="2 3" key="1">
    <citation type="journal article" date="2013" name="Genome Announc.">
        <title>Complete Genome Sequence of the Sesbania Symbiont and Rice Growth-Promoting Endophyte Rhizobium sp. Strain IRBG74.</title>
        <authorList>
            <person name="Crook M.B."/>
            <person name="Mitra S."/>
            <person name="Ane J.M."/>
            <person name="Sadowsky M.J."/>
            <person name="Gyaneshwar P."/>
        </authorList>
    </citation>
    <scope>NUCLEOTIDE SEQUENCE [LARGE SCALE GENOMIC DNA]</scope>
    <source>
        <strain evidence="2 3">IRBG74</strain>
    </source>
</reference>
<dbReference type="InterPro" id="IPR036397">
    <property type="entry name" value="RNaseH_sf"/>
</dbReference>
<protein>
    <submittedName>
        <fullName evidence="2">Exonuclease, RNase T and DNA polymerase III</fullName>
    </submittedName>
</protein>
<feature type="domain" description="Exonuclease" evidence="1">
    <location>
        <begin position="41"/>
        <end position="206"/>
    </location>
</feature>
<dbReference type="NCBIfam" id="NF006615">
    <property type="entry name" value="PRK09182.1"/>
    <property type="match status" value="1"/>
</dbReference>
<keyword evidence="2" id="KW-0540">Nuclease</keyword>
<dbReference type="KEGG" id="rir:BN877_II0025"/>
<organism evidence="2 3">
    <name type="scientific">Agrobacterium pusense</name>
    <dbReference type="NCBI Taxonomy" id="648995"/>
    <lineage>
        <taxon>Bacteria</taxon>
        <taxon>Pseudomonadati</taxon>
        <taxon>Pseudomonadota</taxon>
        <taxon>Alphaproteobacteria</taxon>
        <taxon>Hyphomicrobiales</taxon>
        <taxon>Rhizobiaceae</taxon>
        <taxon>Rhizobium/Agrobacterium group</taxon>
        <taxon>Agrobacterium</taxon>
    </lineage>
</organism>
<proteinExistence type="predicted"/>
<dbReference type="EMBL" id="HG518323">
    <property type="protein sequence ID" value="CDI09827.1"/>
    <property type="molecule type" value="Genomic_DNA"/>
</dbReference>
<dbReference type="SUPFAM" id="SSF53098">
    <property type="entry name" value="Ribonuclease H-like"/>
    <property type="match status" value="1"/>
</dbReference>
<dbReference type="InterPro" id="IPR012337">
    <property type="entry name" value="RNaseH-like_sf"/>
</dbReference>
<evidence type="ECO:0000313" key="3">
    <source>
        <dbReference type="Proteomes" id="UP000016944"/>
    </source>
</evidence>
<gene>
    <name evidence="2" type="ORF">BN877_II0025</name>
</gene>
<dbReference type="PANTHER" id="PTHR30231:SF37">
    <property type="entry name" value="EXODEOXYRIBONUCLEASE 10"/>
    <property type="match status" value="1"/>
</dbReference>
<dbReference type="AlphaFoldDB" id="U4QBC3"/>
<name>U4QBC3_9HYPH</name>
<dbReference type="Gene3D" id="3.30.420.10">
    <property type="entry name" value="Ribonuclease H-like superfamily/Ribonuclease H"/>
    <property type="match status" value="1"/>
</dbReference>
<dbReference type="GO" id="GO:0005829">
    <property type="term" value="C:cytosol"/>
    <property type="evidence" value="ECO:0007669"/>
    <property type="project" value="TreeGrafter"/>
</dbReference>
<dbReference type="PANTHER" id="PTHR30231">
    <property type="entry name" value="DNA POLYMERASE III SUBUNIT EPSILON"/>
    <property type="match status" value="1"/>
</dbReference>